<proteinExistence type="predicted"/>
<name>A0A848L9W7_9BACT</name>
<dbReference type="Proteomes" id="UP000518300">
    <property type="component" value="Unassembled WGS sequence"/>
</dbReference>
<dbReference type="AlphaFoldDB" id="A0A848L9W7"/>
<evidence type="ECO:0008006" key="4">
    <source>
        <dbReference type="Google" id="ProtNLM"/>
    </source>
</evidence>
<accession>A0A848L9W7</accession>
<sequence length="233" mass="24086">MHINHSSSSCRSCASRGWLFVAIAALALVVAAPGRAEAQCTSLPTNTSVSPGSAYMDTIDVSGLAYGTYYVSASFTGSAGLINLALSAAPGFTNSSGQKGFIGSSTTLYLSFIMASGALPGRYSTVSLHVYNTLGQTVCSSSFVVSVPGDACPLDAYWDGSNIDAWFDGANCYVHEVPAGDGTPFVHNNSYYVSTGPNNVCEAGFFDSANCYLGSAPSGKTGFLHGGAFYYIP</sequence>
<keyword evidence="1" id="KW-0732">Signal</keyword>
<evidence type="ECO:0000256" key="1">
    <source>
        <dbReference type="SAM" id="SignalP"/>
    </source>
</evidence>
<reference evidence="2 3" key="1">
    <citation type="submission" date="2020-04" db="EMBL/GenBank/DDBJ databases">
        <title>Draft genome of Pyxidicoccus fallax type strain.</title>
        <authorList>
            <person name="Whitworth D.E."/>
        </authorList>
    </citation>
    <scope>NUCLEOTIDE SEQUENCE [LARGE SCALE GENOMIC DNA]</scope>
    <source>
        <strain evidence="2 3">DSM 14698</strain>
    </source>
</reference>
<organism evidence="2 3">
    <name type="scientific">Pyxidicoccus fallax</name>
    <dbReference type="NCBI Taxonomy" id="394095"/>
    <lineage>
        <taxon>Bacteria</taxon>
        <taxon>Pseudomonadati</taxon>
        <taxon>Myxococcota</taxon>
        <taxon>Myxococcia</taxon>
        <taxon>Myxococcales</taxon>
        <taxon>Cystobacterineae</taxon>
        <taxon>Myxococcaceae</taxon>
        <taxon>Pyxidicoccus</taxon>
    </lineage>
</organism>
<comment type="caution">
    <text evidence="2">The sequence shown here is derived from an EMBL/GenBank/DDBJ whole genome shotgun (WGS) entry which is preliminary data.</text>
</comment>
<dbReference type="EMBL" id="JABBJJ010000006">
    <property type="protein sequence ID" value="NMO13645.1"/>
    <property type="molecule type" value="Genomic_DNA"/>
</dbReference>
<keyword evidence="3" id="KW-1185">Reference proteome</keyword>
<feature type="signal peptide" evidence="1">
    <location>
        <begin position="1"/>
        <end position="38"/>
    </location>
</feature>
<protein>
    <recommendedName>
        <fullName evidence="4">Lipoprotein</fullName>
    </recommendedName>
</protein>
<evidence type="ECO:0000313" key="2">
    <source>
        <dbReference type="EMBL" id="NMO13645.1"/>
    </source>
</evidence>
<evidence type="ECO:0000313" key="3">
    <source>
        <dbReference type="Proteomes" id="UP000518300"/>
    </source>
</evidence>
<gene>
    <name evidence="2" type="ORF">HG543_02035</name>
</gene>
<dbReference type="RefSeq" id="WP_169342928.1">
    <property type="nucleotide sequence ID" value="NZ_JABBJJ010000006.1"/>
</dbReference>
<feature type="chain" id="PRO_5032699513" description="Lipoprotein" evidence="1">
    <location>
        <begin position="39"/>
        <end position="233"/>
    </location>
</feature>